<feature type="transmembrane region" description="Helical" evidence="5">
    <location>
        <begin position="73"/>
        <end position="93"/>
    </location>
</feature>
<dbReference type="GO" id="GO:0016020">
    <property type="term" value="C:membrane"/>
    <property type="evidence" value="ECO:0007669"/>
    <property type="project" value="UniProtKB-SubCell"/>
</dbReference>
<feature type="transmembrane region" description="Helical" evidence="5">
    <location>
        <begin position="154"/>
        <end position="172"/>
    </location>
</feature>
<dbReference type="GO" id="GO:0055085">
    <property type="term" value="P:transmembrane transport"/>
    <property type="evidence" value="ECO:0007669"/>
    <property type="project" value="InterPro"/>
</dbReference>
<keyword evidence="3 5" id="KW-1133">Transmembrane helix</keyword>
<comment type="caution">
    <text evidence="7">The sequence shown here is derived from an EMBL/GenBank/DDBJ whole genome shotgun (WGS) entry which is preliminary data.</text>
</comment>
<evidence type="ECO:0000313" key="8">
    <source>
        <dbReference type="Proteomes" id="UP000247591"/>
    </source>
</evidence>
<comment type="subcellular location">
    <subcellularLocation>
        <location evidence="1">Membrane</location>
        <topology evidence="1">Multi-pass membrane protein</topology>
    </subcellularLocation>
</comment>
<dbReference type="InterPro" id="IPR050367">
    <property type="entry name" value="APC_superfamily"/>
</dbReference>
<accession>A0A318RZX7</accession>
<evidence type="ECO:0000256" key="5">
    <source>
        <dbReference type="SAM" id="Phobius"/>
    </source>
</evidence>
<evidence type="ECO:0000256" key="3">
    <source>
        <dbReference type="ARBA" id="ARBA00022989"/>
    </source>
</evidence>
<organism evidence="7 8">
    <name type="scientific">Williamsia limnetica</name>
    <dbReference type="NCBI Taxonomy" id="882452"/>
    <lineage>
        <taxon>Bacteria</taxon>
        <taxon>Bacillati</taxon>
        <taxon>Actinomycetota</taxon>
        <taxon>Actinomycetes</taxon>
        <taxon>Mycobacteriales</taxon>
        <taxon>Nocardiaceae</taxon>
        <taxon>Williamsia</taxon>
    </lineage>
</organism>
<keyword evidence="4 5" id="KW-0472">Membrane</keyword>
<feature type="domain" description="Amino acid permease/ SLC12A" evidence="6">
    <location>
        <begin position="42"/>
        <end position="482"/>
    </location>
</feature>
<dbReference type="EMBL" id="QJSP01000003">
    <property type="protein sequence ID" value="PYE19505.1"/>
    <property type="molecule type" value="Genomic_DNA"/>
</dbReference>
<dbReference type="InterPro" id="IPR004841">
    <property type="entry name" value="AA-permease/SLC12A_dom"/>
</dbReference>
<evidence type="ECO:0000256" key="4">
    <source>
        <dbReference type="ARBA" id="ARBA00023136"/>
    </source>
</evidence>
<dbReference type="PIRSF" id="PIRSF006060">
    <property type="entry name" value="AA_transporter"/>
    <property type="match status" value="1"/>
</dbReference>
<feature type="transmembrane region" description="Helical" evidence="5">
    <location>
        <begin position="365"/>
        <end position="383"/>
    </location>
</feature>
<dbReference type="PANTHER" id="PTHR42770:SF16">
    <property type="entry name" value="AMINO ACID PERMEASE"/>
    <property type="match status" value="1"/>
</dbReference>
<feature type="transmembrane region" description="Helical" evidence="5">
    <location>
        <begin position="42"/>
        <end position="67"/>
    </location>
</feature>
<proteinExistence type="predicted"/>
<feature type="transmembrane region" description="Helical" evidence="5">
    <location>
        <begin position="313"/>
        <end position="333"/>
    </location>
</feature>
<dbReference type="Gene3D" id="1.20.1740.10">
    <property type="entry name" value="Amino acid/polyamine transporter I"/>
    <property type="match status" value="1"/>
</dbReference>
<gene>
    <name evidence="7" type="ORF">DFR67_103418</name>
</gene>
<feature type="transmembrane region" description="Helical" evidence="5">
    <location>
        <begin position="226"/>
        <end position="245"/>
    </location>
</feature>
<reference evidence="7 8" key="1">
    <citation type="submission" date="2018-06" db="EMBL/GenBank/DDBJ databases">
        <title>Genomic Encyclopedia of Type Strains, Phase IV (KMG-IV): sequencing the most valuable type-strain genomes for metagenomic binning, comparative biology and taxonomic classification.</title>
        <authorList>
            <person name="Goeker M."/>
        </authorList>
    </citation>
    <scope>NUCLEOTIDE SEQUENCE [LARGE SCALE GENOMIC DNA]</scope>
    <source>
        <strain evidence="7 8">DSM 45521</strain>
    </source>
</reference>
<sequence length="498" mass="51353">MQVERRFIAGPGERSIMVEQAVSSSVSAPPHRLRGSIGVSGIVFLVIAAAAPLTAVAGSLPVMIALGNGAGAPLTYIVVAAVLLVFSVGYATMSSAVTETGAFYAYVTKGLGRAPGLGAAALALLAYTAVQAAIYGLAASTMDAVMARFGGPDLPWWVWAFALMALVAVLGYRSIDLGAKVLGVLLIAEIGLIVVLSGSILGQGGAEGIEFSSFSPSSFFSGSPGIALMFAVGSFIGFEATAIYGEETKNPRRTVPIATYVAVITIGVLYAIASWAIVLAFGSDQVQAVAAEHTGDLTFIAATEYLGSVTSDVMMVMLVTSLFAALLAFHNAISRYSHALSRSGFAPRGLMGVHARHGSPHVGSLVQTATAFVLVGIFAVAGADPVLELFTWMAGVATVSILVVMVLTSIAIVVYFARSGADKRLWHSKIAPVLGGLGLCAITALVIANFTTLIGGSRVLANVFLAIIAGTFLLASVTGHFVIRARQRRDATPISQQP</sequence>
<feature type="transmembrane region" description="Helical" evidence="5">
    <location>
        <begin position="114"/>
        <end position="134"/>
    </location>
</feature>
<feature type="transmembrane region" description="Helical" evidence="5">
    <location>
        <begin position="389"/>
        <end position="418"/>
    </location>
</feature>
<evidence type="ECO:0000256" key="1">
    <source>
        <dbReference type="ARBA" id="ARBA00004141"/>
    </source>
</evidence>
<evidence type="ECO:0000313" key="7">
    <source>
        <dbReference type="EMBL" id="PYE19505.1"/>
    </source>
</evidence>
<dbReference type="Proteomes" id="UP000247591">
    <property type="component" value="Unassembled WGS sequence"/>
</dbReference>
<keyword evidence="8" id="KW-1185">Reference proteome</keyword>
<evidence type="ECO:0000259" key="6">
    <source>
        <dbReference type="Pfam" id="PF00324"/>
    </source>
</evidence>
<feature type="transmembrane region" description="Helical" evidence="5">
    <location>
        <begin position="460"/>
        <end position="483"/>
    </location>
</feature>
<dbReference type="PANTHER" id="PTHR42770">
    <property type="entry name" value="AMINO ACID TRANSPORTER-RELATED"/>
    <property type="match status" value="1"/>
</dbReference>
<feature type="transmembrane region" description="Helical" evidence="5">
    <location>
        <begin position="430"/>
        <end position="454"/>
    </location>
</feature>
<evidence type="ECO:0000256" key="2">
    <source>
        <dbReference type="ARBA" id="ARBA00022692"/>
    </source>
</evidence>
<name>A0A318RZX7_WILLI</name>
<protein>
    <submittedName>
        <fullName evidence="7">Amino acid/polyamine/organocation transporter (APC superfamily)</fullName>
    </submittedName>
</protein>
<dbReference type="Pfam" id="PF00324">
    <property type="entry name" value="AA_permease"/>
    <property type="match status" value="1"/>
</dbReference>
<dbReference type="AlphaFoldDB" id="A0A318RZX7"/>
<keyword evidence="2 5" id="KW-0812">Transmembrane</keyword>
<feature type="transmembrane region" description="Helical" evidence="5">
    <location>
        <begin position="257"/>
        <end position="281"/>
    </location>
</feature>
<feature type="transmembrane region" description="Helical" evidence="5">
    <location>
        <begin position="184"/>
        <end position="206"/>
    </location>
</feature>